<evidence type="ECO:0000256" key="1">
    <source>
        <dbReference type="SAM" id="Phobius"/>
    </source>
</evidence>
<evidence type="ECO:0008006" key="4">
    <source>
        <dbReference type="Google" id="ProtNLM"/>
    </source>
</evidence>
<feature type="transmembrane region" description="Helical" evidence="1">
    <location>
        <begin position="28"/>
        <end position="47"/>
    </location>
</feature>
<evidence type="ECO:0000313" key="3">
    <source>
        <dbReference type="Proteomes" id="UP001500547"/>
    </source>
</evidence>
<keyword evidence="3" id="KW-1185">Reference proteome</keyword>
<protein>
    <recommendedName>
        <fullName evidence="4">Tetratricopeptide repeat protein</fullName>
    </recommendedName>
</protein>
<dbReference type="InterPro" id="IPR011990">
    <property type="entry name" value="TPR-like_helical_dom_sf"/>
</dbReference>
<sequence length="337" mass="36076">MIVMWLAIVAFLHSSVVLVPGDASAGTAWVQLLLMMVVAAGTLQLAATQRRLPLMGVQGQWLMACGVLALLLTEGGVPGQPGTVASLIGLDAGTRQLLAPLARIIVLVGLWQAFNQLTDLRHRSLNALQAELHEAMTELVLPVTPRHRPAPGARNTRSGLTDSLRAALDQIGEAHRVMRNKVVQEPNNIAARLALHRRLLEDPTQKTAGLAHGIDFVNALHAAERMELALSVACDCCRLDNQYFPSNAVALDLAHQANSTGQHAQALRLLRHYDVRNPGDAQTPRALYYSAQALGGLGKVDLAQAVLNGLISKFPDDLLAADAIALSARLATRRPPG</sequence>
<dbReference type="Gene3D" id="1.25.40.10">
    <property type="entry name" value="Tetratricopeptide repeat domain"/>
    <property type="match status" value="1"/>
</dbReference>
<reference evidence="3" key="1">
    <citation type="journal article" date="2019" name="Int. J. Syst. Evol. Microbiol.">
        <title>The Global Catalogue of Microorganisms (GCM) 10K type strain sequencing project: providing services to taxonomists for standard genome sequencing and annotation.</title>
        <authorList>
            <consortium name="The Broad Institute Genomics Platform"/>
            <consortium name="The Broad Institute Genome Sequencing Center for Infectious Disease"/>
            <person name="Wu L."/>
            <person name="Ma J."/>
        </authorList>
    </citation>
    <scope>NUCLEOTIDE SEQUENCE [LARGE SCALE GENOMIC DNA]</scope>
    <source>
        <strain evidence="3">JCM 18715</strain>
    </source>
</reference>
<comment type="caution">
    <text evidence="2">The sequence shown here is derived from an EMBL/GenBank/DDBJ whole genome shotgun (WGS) entry which is preliminary data.</text>
</comment>
<proteinExistence type="predicted"/>
<gene>
    <name evidence="2" type="ORF">GCM10025770_16350</name>
</gene>
<keyword evidence="1" id="KW-1133">Transmembrane helix</keyword>
<evidence type="ECO:0000313" key="2">
    <source>
        <dbReference type="EMBL" id="GAA5163706.1"/>
    </source>
</evidence>
<accession>A0ABP9QL12</accession>
<dbReference type="EMBL" id="BAABLD010000008">
    <property type="protein sequence ID" value="GAA5163706.1"/>
    <property type="molecule type" value="Genomic_DNA"/>
</dbReference>
<keyword evidence="1" id="KW-0812">Transmembrane</keyword>
<organism evidence="2 3">
    <name type="scientific">Viridibacterium curvum</name>
    <dbReference type="NCBI Taxonomy" id="1101404"/>
    <lineage>
        <taxon>Bacteria</taxon>
        <taxon>Pseudomonadati</taxon>
        <taxon>Pseudomonadota</taxon>
        <taxon>Betaproteobacteria</taxon>
        <taxon>Rhodocyclales</taxon>
        <taxon>Rhodocyclaceae</taxon>
        <taxon>Viridibacterium</taxon>
    </lineage>
</organism>
<dbReference type="RefSeq" id="WP_345532408.1">
    <property type="nucleotide sequence ID" value="NZ_BAABLD010000008.1"/>
</dbReference>
<keyword evidence="1" id="KW-0472">Membrane</keyword>
<dbReference type="Proteomes" id="UP001500547">
    <property type="component" value="Unassembled WGS sequence"/>
</dbReference>
<name>A0ABP9QL12_9RHOO</name>